<evidence type="ECO:0000256" key="1">
    <source>
        <dbReference type="ARBA" id="ARBA00004141"/>
    </source>
</evidence>
<name>A0A7C4CB48_UNCW3</name>
<evidence type="ECO:0008006" key="11">
    <source>
        <dbReference type="Google" id="ProtNLM"/>
    </source>
</evidence>
<feature type="transmembrane region" description="Helical" evidence="9">
    <location>
        <begin position="380"/>
        <end position="402"/>
    </location>
</feature>
<proteinExistence type="inferred from homology"/>
<organism evidence="10">
    <name type="scientific">candidate division WOR-3 bacterium</name>
    <dbReference type="NCBI Taxonomy" id="2052148"/>
    <lineage>
        <taxon>Bacteria</taxon>
        <taxon>Bacteria division WOR-3</taxon>
    </lineage>
</organism>
<dbReference type="PANTHER" id="PTHR11629:SF63">
    <property type="entry name" value="V-TYPE PROTON ATPASE SUBUNIT A"/>
    <property type="match status" value="1"/>
</dbReference>
<evidence type="ECO:0000256" key="9">
    <source>
        <dbReference type="SAM" id="Phobius"/>
    </source>
</evidence>
<gene>
    <name evidence="10" type="ORF">ENS41_00435</name>
</gene>
<feature type="transmembrane region" description="Helical" evidence="9">
    <location>
        <begin position="340"/>
        <end position="368"/>
    </location>
</feature>
<dbReference type="PANTHER" id="PTHR11629">
    <property type="entry name" value="VACUOLAR PROTON ATPASES"/>
    <property type="match status" value="1"/>
</dbReference>
<dbReference type="GO" id="GO:0016471">
    <property type="term" value="C:vacuolar proton-transporting V-type ATPase complex"/>
    <property type="evidence" value="ECO:0007669"/>
    <property type="project" value="TreeGrafter"/>
</dbReference>
<dbReference type="AlphaFoldDB" id="A0A7C4CB48"/>
<dbReference type="EMBL" id="DSUT01000011">
    <property type="protein sequence ID" value="HGK27407.1"/>
    <property type="molecule type" value="Genomic_DNA"/>
</dbReference>
<evidence type="ECO:0000256" key="3">
    <source>
        <dbReference type="ARBA" id="ARBA00022448"/>
    </source>
</evidence>
<feature type="transmembrane region" description="Helical" evidence="9">
    <location>
        <begin position="433"/>
        <end position="454"/>
    </location>
</feature>
<keyword evidence="8" id="KW-0175">Coiled coil</keyword>
<dbReference type="GO" id="GO:0007035">
    <property type="term" value="P:vacuolar acidification"/>
    <property type="evidence" value="ECO:0007669"/>
    <property type="project" value="TreeGrafter"/>
</dbReference>
<feature type="transmembrane region" description="Helical" evidence="9">
    <location>
        <begin position="552"/>
        <end position="571"/>
    </location>
</feature>
<feature type="coiled-coil region" evidence="8">
    <location>
        <begin position="213"/>
        <end position="261"/>
    </location>
</feature>
<evidence type="ECO:0000256" key="8">
    <source>
        <dbReference type="SAM" id="Coils"/>
    </source>
</evidence>
<feature type="transmembrane region" description="Helical" evidence="9">
    <location>
        <begin position="675"/>
        <end position="700"/>
    </location>
</feature>
<evidence type="ECO:0000313" key="10">
    <source>
        <dbReference type="EMBL" id="HGK27407.1"/>
    </source>
</evidence>
<feature type="transmembrane region" description="Helical" evidence="9">
    <location>
        <begin position="466"/>
        <end position="486"/>
    </location>
</feature>
<dbReference type="GO" id="GO:0033179">
    <property type="term" value="C:proton-transporting V-type ATPase, V0 domain"/>
    <property type="evidence" value="ECO:0007669"/>
    <property type="project" value="InterPro"/>
</dbReference>
<evidence type="ECO:0000256" key="6">
    <source>
        <dbReference type="ARBA" id="ARBA00023065"/>
    </source>
</evidence>
<protein>
    <recommendedName>
        <fullName evidence="11">V-type ATP synthase subunit I</fullName>
    </recommendedName>
</protein>
<feature type="transmembrane region" description="Helical" evidence="9">
    <location>
        <begin position="608"/>
        <end position="632"/>
    </location>
</feature>
<reference evidence="10" key="1">
    <citation type="journal article" date="2020" name="mSystems">
        <title>Genome- and Community-Level Interaction Insights into Carbon Utilization and Element Cycling Functions of Hydrothermarchaeota in Hydrothermal Sediment.</title>
        <authorList>
            <person name="Zhou Z."/>
            <person name="Liu Y."/>
            <person name="Xu W."/>
            <person name="Pan J."/>
            <person name="Luo Z.H."/>
            <person name="Li M."/>
        </authorList>
    </citation>
    <scope>NUCLEOTIDE SEQUENCE [LARGE SCALE GENOMIC DNA]</scope>
    <source>
        <strain evidence="10">SpSt-488</strain>
    </source>
</reference>
<keyword evidence="4 9" id="KW-0812">Transmembrane</keyword>
<feature type="transmembrane region" description="Helical" evidence="9">
    <location>
        <begin position="578"/>
        <end position="602"/>
    </location>
</feature>
<keyword evidence="6" id="KW-0406">Ion transport</keyword>
<evidence type="ECO:0000256" key="7">
    <source>
        <dbReference type="ARBA" id="ARBA00023136"/>
    </source>
</evidence>
<comment type="similarity">
    <text evidence="2">Belongs to the V-ATPase 116 kDa subunit family.</text>
</comment>
<comment type="caution">
    <text evidence="10">The sequence shown here is derived from an EMBL/GenBank/DDBJ whole genome shotgun (WGS) entry which is preliminary data.</text>
</comment>
<feature type="transmembrane region" description="Helical" evidence="9">
    <location>
        <begin position="644"/>
        <end position="669"/>
    </location>
</feature>
<dbReference type="InterPro" id="IPR002490">
    <property type="entry name" value="V-ATPase_116kDa_su"/>
</dbReference>
<evidence type="ECO:0000256" key="5">
    <source>
        <dbReference type="ARBA" id="ARBA00022989"/>
    </source>
</evidence>
<dbReference type="GO" id="GO:0046961">
    <property type="term" value="F:proton-transporting ATPase activity, rotational mechanism"/>
    <property type="evidence" value="ECO:0007669"/>
    <property type="project" value="InterPro"/>
</dbReference>
<comment type="subcellular location">
    <subcellularLocation>
        <location evidence="1">Membrane</location>
        <topology evidence="1">Multi-pass membrane protein</topology>
    </subcellularLocation>
</comment>
<keyword evidence="7 9" id="KW-0472">Membrane</keyword>
<evidence type="ECO:0000256" key="2">
    <source>
        <dbReference type="ARBA" id="ARBA00009904"/>
    </source>
</evidence>
<feature type="transmembrane region" description="Helical" evidence="9">
    <location>
        <begin position="523"/>
        <end position="540"/>
    </location>
</feature>
<sequence length="735" mass="80796">MALDRVAKLVVAVHRDDCDEFLNKLQRFGIFHIIPAGETPEETAESRTLMRLQSAVELLAATASGRDKARPILARDEFEQVSRSYNPGPELDRLESISREMTELDVRQKQLEAEQGRLEPWRGLRQDPQDLYRLADVQVSFVRFADSGDWEQAKTALADMPAALEETGRSGTEISALMVVAREAAAEAGRALAGLRFETTDLKDVQGRPADVLGELAVRRERLERRRAELLAETRALSAKLAKLKLAADAAANEQKRERAKAQAQLTGAVAFFRGWVRARDLGRFEELVRTTPTAAFERIEPEPGEEPPVALVNRPVFRPFELVLELFSMPSPKEMDPTWLVAPFFGIFFGLCLTDAGYGIVVAIAAWLLMRRMGLRNKLLGIVLFGAILTIPAGAMVGGWFGDLPDRIGIGWLTQWKNRLMWFDPMKDPMKFFLLSVVLGYTQLMAGIVFEITDCLRNRDWGQGILGQLPWFVLLNGIVVRVAAGRFLPEWVNAGLVLAVFAAIAAIIVFTQRERRTALPQGLWFGALLGLLTHLGARFRLLPAGYLAAKWLTLLFFVALLVSAAVSFVGDARRRPVGLIAGGITVAALAGYAVGLVPWFVPGLVGAVFFALAPAGASLFGKLFWGGYALYGATSYVGVVLSYIRLMALGMCTGGVAMAINVIAWMLLKIPVVGVVAALVVLAGGHAYNIAVNVLGAFVHSLRLQYVEFFPRFYTGGGERFEPLAEEYQYVTVK</sequence>
<dbReference type="GO" id="GO:0051117">
    <property type="term" value="F:ATPase binding"/>
    <property type="evidence" value="ECO:0007669"/>
    <property type="project" value="TreeGrafter"/>
</dbReference>
<keyword evidence="3" id="KW-0813">Transport</keyword>
<keyword evidence="5 9" id="KW-1133">Transmembrane helix</keyword>
<feature type="transmembrane region" description="Helical" evidence="9">
    <location>
        <begin position="492"/>
        <end position="511"/>
    </location>
</feature>
<accession>A0A7C4CB48</accession>
<evidence type="ECO:0000256" key="4">
    <source>
        <dbReference type="ARBA" id="ARBA00022692"/>
    </source>
</evidence>